<dbReference type="InterPro" id="IPR039903">
    <property type="entry name" value="Zswim2"/>
</dbReference>
<dbReference type="InterPro" id="IPR013083">
    <property type="entry name" value="Znf_RING/FYVE/PHD"/>
</dbReference>
<evidence type="ECO:0000313" key="3">
    <source>
        <dbReference type="EMBL" id="CAG8742719.1"/>
    </source>
</evidence>
<organism evidence="3 4">
    <name type="scientific">Acaulospora morrowiae</name>
    <dbReference type="NCBI Taxonomy" id="94023"/>
    <lineage>
        <taxon>Eukaryota</taxon>
        <taxon>Fungi</taxon>
        <taxon>Fungi incertae sedis</taxon>
        <taxon>Mucoromycota</taxon>
        <taxon>Glomeromycotina</taxon>
        <taxon>Glomeromycetes</taxon>
        <taxon>Diversisporales</taxon>
        <taxon>Acaulosporaceae</taxon>
        <taxon>Acaulospora</taxon>
    </lineage>
</organism>
<dbReference type="OrthoDB" id="2122982at2759"/>
<evidence type="ECO:0000256" key="1">
    <source>
        <dbReference type="PROSITE-ProRule" id="PRU00175"/>
    </source>
</evidence>
<evidence type="ECO:0000313" key="4">
    <source>
        <dbReference type="Proteomes" id="UP000789342"/>
    </source>
</evidence>
<keyword evidence="1" id="KW-0862">Zinc</keyword>
<dbReference type="Proteomes" id="UP000789342">
    <property type="component" value="Unassembled WGS sequence"/>
</dbReference>
<dbReference type="Pfam" id="PF13639">
    <property type="entry name" value="zf-RING_2"/>
    <property type="match status" value="1"/>
</dbReference>
<feature type="non-terminal residue" evidence="3">
    <location>
        <position position="119"/>
    </location>
</feature>
<keyword evidence="1" id="KW-0863">Zinc-finger</keyword>
<comment type="caution">
    <text evidence="3">The sequence shown here is derived from an EMBL/GenBank/DDBJ whole genome shotgun (WGS) entry which is preliminary data.</text>
</comment>
<dbReference type="EMBL" id="CAJVPV010031368">
    <property type="protein sequence ID" value="CAG8742719.1"/>
    <property type="molecule type" value="Genomic_DNA"/>
</dbReference>
<accession>A0A9N9NMM6</accession>
<feature type="domain" description="RING-type" evidence="2">
    <location>
        <begin position="34"/>
        <end position="84"/>
    </location>
</feature>
<dbReference type="AlphaFoldDB" id="A0A9N9NMM6"/>
<name>A0A9N9NMM6_9GLOM</name>
<dbReference type="GO" id="GO:0061630">
    <property type="term" value="F:ubiquitin protein ligase activity"/>
    <property type="evidence" value="ECO:0007669"/>
    <property type="project" value="InterPro"/>
</dbReference>
<evidence type="ECO:0000259" key="2">
    <source>
        <dbReference type="PROSITE" id="PS50089"/>
    </source>
</evidence>
<dbReference type="PANTHER" id="PTHR21540">
    <property type="entry name" value="RING FINGER AND SWIM DOMAIN-CONTAINING PROTEIN 2"/>
    <property type="match status" value="1"/>
</dbReference>
<protein>
    <submittedName>
        <fullName evidence="3">4636_t:CDS:1</fullName>
    </submittedName>
</protein>
<sequence>ASTRARKRYEAIVNGTKPAWKCDPQKRRPIEGDCPICYEPLDEKQRYKIVWCKSGCGNNIHKECFVKWGKSKGYYRKITCVYCRVEWKVDADGEMSDEGYLNLARAQGMTYARGALMNS</sequence>
<proteinExistence type="predicted"/>
<keyword evidence="1" id="KW-0479">Metal-binding</keyword>
<dbReference type="PROSITE" id="PS50089">
    <property type="entry name" value="ZF_RING_2"/>
    <property type="match status" value="1"/>
</dbReference>
<dbReference type="SUPFAM" id="SSF57850">
    <property type="entry name" value="RING/U-box"/>
    <property type="match status" value="1"/>
</dbReference>
<reference evidence="3" key="1">
    <citation type="submission" date="2021-06" db="EMBL/GenBank/DDBJ databases">
        <authorList>
            <person name="Kallberg Y."/>
            <person name="Tangrot J."/>
            <person name="Rosling A."/>
        </authorList>
    </citation>
    <scope>NUCLEOTIDE SEQUENCE</scope>
    <source>
        <strain evidence="3">CL551</strain>
    </source>
</reference>
<keyword evidence="4" id="KW-1185">Reference proteome</keyword>
<dbReference type="PANTHER" id="PTHR21540:SF0">
    <property type="entry name" value="PHD FAMILY PROTEIN"/>
    <property type="match status" value="1"/>
</dbReference>
<gene>
    <name evidence="3" type="ORF">AMORRO_LOCUS14821</name>
</gene>
<dbReference type="GO" id="GO:0008270">
    <property type="term" value="F:zinc ion binding"/>
    <property type="evidence" value="ECO:0007669"/>
    <property type="project" value="UniProtKB-KW"/>
</dbReference>
<dbReference type="InterPro" id="IPR001841">
    <property type="entry name" value="Znf_RING"/>
</dbReference>
<dbReference type="Gene3D" id="3.30.40.10">
    <property type="entry name" value="Zinc/RING finger domain, C3HC4 (zinc finger)"/>
    <property type="match status" value="1"/>
</dbReference>